<dbReference type="OrthoDB" id="305397at2759"/>
<dbReference type="Proteomes" id="UP000683925">
    <property type="component" value="Unassembled WGS sequence"/>
</dbReference>
<protein>
    <submittedName>
        <fullName evidence="2">Uncharacterized protein</fullName>
    </submittedName>
</protein>
<dbReference type="AlphaFoldDB" id="A0A8S1TVY6"/>
<sequence>MVKHSRTKKSNQGTQVLKNSRSRKKDNIKKEVGKPPNIDTIIIQIPTIWSTDKSILKILAFLQENGRHISIHLAGAKRNSKNEQDEIKRKVKEEKQRQIKNSQPTYEFLVNFCVEHLGYPKCQQKKSRIVVFFFRHNTHPIKKCIQKQNLNIQNTQWYQYIKKIYYLLDEQFRSELIKILQEIDKQLSIEQIALYLIETFLATKNLQDIQVIFKNLLVQIIKTQEDEDLNKNNLINCSSDEIFEIYKKKIYFYQNRVIEFISKLKLLFNNQDPNQFQNTLYCEEQKNCYFDPYISNYYDEDEDLNSDRNIMG</sequence>
<evidence type="ECO:0000313" key="2">
    <source>
        <dbReference type="EMBL" id="CAD8156348.1"/>
    </source>
</evidence>
<evidence type="ECO:0000313" key="3">
    <source>
        <dbReference type="Proteomes" id="UP000683925"/>
    </source>
</evidence>
<proteinExistence type="predicted"/>
<organism evidence="2 3">
    <name type="scientific">Paramecium octaurelia</name>
    <dbReference type="NCBI Taxonomy" id="43137"/>
    <lineage>
        <taxon>Eukaryota</taxon>
        <taxon>Sar</taxon>
        <taxon>Alveolata</taxon>
        <taxon>Ciliophora</taxon>
        <taxon>Intramacronucleata</taxon>
        <taxon>Oligohymenophorea</taxon>
        <taxon>Peniculida</taxon>
        <taxon>Parameciidae</taxon>
        <taxon>Paramecium</taxon>
    </lineage>
</organism>
<feature type="region of interest" description="Disordered" evidence="1">
    <location>
        <begin position="1"/>
        <end position="33"/>
    </location>
</feature>
<gene>
    <name evidence="2" type="ORF">POCTA_138.1.T0320058</name>
</gene>
<comment type="caution">
    <text evidence="2">The sequence shown here is derived from an EMBL/GenBank/DDBJ whole genome shotgun (WGS) entry which is preliminary data.</text>
</comment>
<reference evidence="2" key="1">
    <citation type="submission" date="2021-01" db="EMBL/GenBank/DDBJ databases">
        <authorList>
            <consortium name="Genoscope - CEA"/>
            <person name="William W."/>
        </authorList>
    </citation>
    <scope>NUCLEOTIDE SEQUENCE</scope>
</reference>
<keyword evidence="3" id="KW-1185">Reference proteome</keyword>
<name>A0A8S1TVY6_PAROT</name>
<feature type="compositionally biased region" description="Polar residues" evidence="1">
    <location>
        <begin position="10"/>
        <end position="19"/>
    </location>
</feature>
<accession>A0A8S1TVY6</accession>
<evidence type="ECO:0000256" key="1">
    <source>
        <dbReference type="SAM" id="MobiDB-lite"/>
    </source>
</evidence>
<dbReference type="EMBL" id="CAJJDP010000032">
    <property type="protein sequence ID" value="CAD8156348.1"/>
    <property type="molecule type" value="Genomic_DNA"/>
</dbReference>
<dbReference type="OMA" id="NFCVEHL"/>